<keyword evidence="4" id="KW-0408">Iron</keyword>
<dbReference type="RefSeq" id="XP_002683531.1">
    <property type="nucleotide sequence ID" value="XM_002683485.1"/>
</dbReference>
<dbReference type="GO" id="GO:0005763">
    <property type="term" value="C:mitochondrial small ribosomal subunit"/>
    <property type="evidence" value="ECO:0007669"/>
    <property type="project" value="TreeGrafter"/>
</dbReference>
<feature type="region of interest" description="Disordered" evidence="9">
    <location>
        <begin position="1"/>
        <end position="73"/>
    </location>
</feature>
<feature type="compositionally biased region" description="Basic and acidic residues" evidence="9">
    <location>
        <begin position="86"/>
        <end position="112"/>
    </location>
</feature>
<evidence type="ECO:0000313" key="11">
    <source>
        <dbReference type="Proteomes" id="UP000006671"/>
    </source>
</evidence>
<keyword evidence="3" id="KW-0809">Transit peptide</keyword>
<dbReference type="OrthoDB" id="421327at2759"/>
<comment type="subcellular location">
    <subcellularLocation>
        <location evidence="1">Mitochondrion</location>
    </subcellularLocation>
</comment>
<feature type="region of interest" description="Disordered" evidence="9">
    <location>
        <begin position="86"/>
        <end position="130"/>
    </location>
</feature>
<dbReference type="VEuPathDB" id="AmoebaDB:NAEGRDRAFT_56521"/>
<accession>D2UYG2</accession>
<dbReference type="Gene3D" id="3.40.50.150">
    <property type="entry name" value="Vaccinia Virus protein VP39"/>
    <property type="match status" value="1"/>
</dbReference>
<dbReference type="PANTHER" id="PTHR13184:SF5">
    <property type="entry name" value="METHYLTRANSFERASE-LIKE PROTEIN 17, MITOCHONDRIAL"/>
    <property type="match status" value="1"/>
</dbReference>
<evidence type="ECO:0000256" key="7">
    <source>
        <dbReference type="ARBA" id="ARBA00045681"/>
    </source>
</evidence>
<keyword evidence="8" id="KW-0175">Coiled coil</keyword>
<protein>
    <submittedName>
        <fullName evidence="10">Predicted protein</fullName>
    </submittedName>
</protein>
<name>D2UYG2_NAEGR</name>
<evidence type="ECO:0000256" key="6">
    <source>
        <dbReference type="ARBA" id="ARBA00023128"/>
    </source>
</evidence>
<feature type="coiled-coil region" evidence="8">
    <location>
        <begin position="190"/>
        <end position="217"/>
    </location>
</feature>
<evidence type="ECO:0000256" key="8">
    <source>
        <dbReference type="SAM" id="Coils"/>
    </source>
</evidence>
<dbReference type="PANTHER" id="PTHR13184">
    <property type="entry name" value="37S RIBOSOMAL PROTEIN S22"/>
    <property type="match status" value="1"/>
</dbReference>
<dbReference type="Pfam" id="PF09243">
    <property type="entry name" value="Rsm22"/>
    <property type="match status" value="1"/>
</dbReference>
<keyword evidence="5" id="KW-0411">Iron-sulfur</keyword>
<dbReference type="Proteomes" id="UP000006671">
    <property type="component" value="Unassembled WGS sequence"/>
</dbReference>
<dbReference type="InParanoid" id="D2UYG2"/>
<dbReference type="eggNOG" id="KOG2539">
    <property type="taxonomic scope" value="Eukaryota"/>
</dbReference>
<dbReference type="AlphaFoldDB" id="D2UYG2"/>
<dbReference type="OMA" id="KWCHFAQ"/>
<dbReference type="InterPro" id="IPR029063">
    <property type="entry name" value="SAM-dependent_MTases_sf"/>
</dbReference>
<gene>
    <name evidence="10" type="ORF">NAEGRDRAFT_56521</name>
</gene>
<evidence type="ECO:0000256" key="9">
    <source>
        <dbReference type="SAM" id="MobiDB-lite"/>
    </source>
</evidence>
<dbReference type="GO" id="GO:0046872">
    <property type="term" value="F:metal ion binding"/>
    <property type="evidence" value="ECO:0007669"/>
    <property type="project" value="UniProtKB-KW"/>
</dbReference>
<dbReference type="SUPFAM" id="SSF53335">
    <property type="entry name" value="S-adenosyl-L-methionine-dependent methyltransferases"/>
    <property type="match status" value="1"/>
</dbReference>
<dbReference type="InterPro" id="IPR052571">
    <property type="entry name" value="Mt_RNA_Methyltransferase"/>
</dbReference>
<sequence length="1028" mass="118928">MEKSSGIKKNSNNKPMNTTKSNNKKIEQASNKTKKKVSSEIPKSTTKLSNPQQPNTTTITNQKVTDGKNNMEEEDVVALVQKLRKEMKESRLKEAKELEKKKEESRKKDESSFKILVNKPKRDQIDTSSMPVAEYTTTKLQDKKFANLLQNKVNTEDDISKVVEWGIKHDVRYNLENILLPDMDSTPEEIEEKKKKKAELKKAYEDYVNSVPEEEEEKRGKEDISFKQFVNSITEEEEEDVERPKKQLPKNIEIVESDKLSSKPHKKTDLQKLSQRLSTVNKKPSSYEELAHKETMDSSKEKPEVDQNESSPTFSTTILNLTDEQYSNAMSNPVEFNKQWELKGYSPVIQNNHGRKILILYPIGTNTKKVVEKVKNATNKDQTKPLIVAGSKGRIPLRDLLVDESTKDEVDLESSNFDERDLEKKLIDAKNYFLEYGYDISDLNTILKDDEIIKKKKEKTQPKKIEKTTAYDKLQDELENEENETPISNLLDEYLGDDDPNQIFQSLEEKNLLLSEYETKSEYAMFSEDIHPYLKKSTKENEDKLRKEIANMSIGSISLPPELVEGVSEIVSEYPKNLIQRTAQILSAAFRLRTNGLDKNPKVFSRSDEEKKLNKDESPEDELFREQLEVLKHLRSYKETSKKKKRPIDIEKMKKDSEEEFNRTYNPQIIYKELESAAYIAHRLPAIYGTSYRVFSEAVMRMPDFEPKTMLDFGTGPGTTIWAAHEAFGGSVKEVMAVEPSTAMMDVASRLFEYMNNKPHITWRRFLNEHSSKQYDLVVASFVMNELSNSQERERIVKALWKLTSGVLIIIEPGTPVGFDFIREARSTVLTQKYININDKPTILAPCPHDSVCPMAGTPKWCHFAQRVEREEFQKLTKQAKKQYENENYSFIAFKRHGLDGFKYGEQVEKEEEEEMRKKQIREQLPDSVVEKEIALRKELRGYAREFSLQSFRWPRITDTPLKRGGHVITSMCLPEGTLSKVIISKADGKQGYKYLRKTLKGDLYPYPLNPKNLKASAEMEKYFKDLE</sequence>
<evidence type="ECO:0000256" key="1">
    <source>
        <dbReference type="ARBA" id="ARBA00004173"/>
    </source>
</evidence>
<dbReference type="EMBL" id="GG738845">
    <property type="protein sequence ID" value="EFC50787.1"/>
    <property type="molecule type" value="Genomic_DNA"/>
</dbReference>
<proteinExistence type="predicted"/>
<feature type="region of interest" description="Disordered" evidence="9">
    <location>
        <begin position="601"/>
        <end position="620"/>
    </location>
</feature>
<reference evidence="10 11" key="1">
    <citation type="journal article" date="2010" name="Cell">
        <title>The genome of Naegleria gruberi illuminates early eukaryotic versatility.</title>
        <authorList>
            <person name="Fritz-Laylin L.K."/>
            <person name="Prochnik S.E."/>
            <person name="Ginger M.L."/>
            <person name="Dacks J.B."/>
            <person name="Carpenter M.L."/>
            <person name="Field M.C."/>
            <person name="Kuo A."/>
            <person name="Paredez A."/>
            <person name="Chapman J."/>
            <person name="Pham J."/>
            <person name="Shu S."/>
            <person name="Neupane R."/>
            <person name="Cipriano M."/>
            <person name="Mancuso J."/>
            <person name="Tu H."/>
            <person name="Salamov A."/>
            <person name="Lindquist E."/>
            <person name="Shapiro H."/>
            <person name="Lucas S."/>
            <person name="Grigoriev I.V."/>
            <person name="Cande W.Z."/>
            <person name="Fulton C."/>
            <person name="Rokhsar D.S."/>
            <person name="Dawson S.C."/>
        </authorList>
    </citation>
    <scope>NUCLEOTIDE SEQUENCE [LARGE SCALE GENOMIC DNA]</scope>
    <source>
        <strain evidence="10 11">NEG-M</strain>
    </source>
</reference>
<dbReference type="GO" id="GO:0006412">
    <property type="term" value="P:translation"/>
    <property type="evidence" value="ECO:0007669"/>
    <property type="project" value="InterPro"/>
</dbReference>
<dbReference type="STRING" id="5762.D2UYG2"/>
<evidence type="ECO:0000313" key="10">
    <source>
        <dbReference type="EMBL" id="EFC50787.1"/>
    </source>
</evidence>
<evidence type="ECO:0000256" key="4">
    <source>
        <dbReference type="ARBA" id="ARBA00023004"/>
    </source>
</evidence>
<comment type="function">
    <text evidence="7">Mitochondrial ribosome (mitoribosome) assembly factor. Binds at the interface of the head and body domains of the mitochondrial small ribosomal subunit (mt-SSU), occluding the mRNA channel and preventing compaction of the head domain towards the body. Probable inactive methyltransferase: retains the characteristic folding and ability to bind S-adenosyl-L-methionine, but it probably lost its methyltransferase activity.</text>
</comment>
<feature type="compositionally biased region" description="Low complexity" evidence="9">
    <location>
        <begin position="50"/>
        <end position="62"/>
    </location>
</feature>
<evidence type="ECO:0000256" key="2">
    <source>
        <dbReference type="ARBA" id="ARBA00022723"/>
    </source>
</evidence>
<organism evidence="11">
    <name type="scientific">Naegleria gruberi</name>
    <name type="common">Amoeba</name>
    <dbReference type="NCBI Taxonomy" id="5762"/>
    <lineage>
        <taxon>Eukaryota</taxon>
        <taxon>Discoba</taxon>
        <taxon>Heterolobosea</taxon>
        <taxon>Tetramitia</taxon>
        <taxon>Eutetramitia</taxon>
        <taxon>Vahlkampfiidae</taxon>
        <taxon>Naegleria</taxon>
    </lineage>
</organism>
<feature type="compositionally biased region" description="Basic and acidic residues" evidence="9">
    <location>
        <begin position="285"/>
        <end position="305"/>
    </location>
</feature>
<evidence type="ECO:0000256" key="3">
    <source>
        <dbReference type="ARBA" id="ARBA00022946"/>
    </source>
</evidence>
<keyword evidence="11" id="KW-1185">Reference proteome</keyword>
<dbReference type="GO" id="GO:0003735">
    <property type="term" value="F:structural constituent of ribosome"/>
    <property type="evidence" value="ECO:0007669"/>
    <property type="project" value="TreeGrafter"/>
</dbReference>
<dbReference type="GO" id="GO:0008168">
    <property type="term" value="F:methyltransferase activity"/>
    <property type="evidence" value="ECO:0007669"/>
    <property type="project" value="InterPro"/>
</dbReference>
<evidence type="ECO:0000256" key="5">
    <source>
        <dbReference type="ARBA" id="ARBA00023014"/>
    </source>
</evidence>
<dbReference type="KEGG" id="ngr:NAEGRDRAFT_56521"/>
<dbReference type="GO" id="GO:0051536">
    <property type="term" value="F:iron-sulfur cluster binding"/>
    <property type="evidence" value="ECO:0007669"/>
    <property type="project" value="UniProtKB-KW"/>
</dbReference>
<dbReference type="GeneID" id="8855401"/>
<dbReference type="InterPro" id="IPR015324">
    <property type="entry name" value="Ribosomal_Rsm22-like"/>
</dbReference>
<feature type="region of interest" description="Disordered" evidence="9">
    <location>
        <begin position="257"/>
        <end position="313"/>
    </location>
</feature>
<keyword evidence="6" id="KW-0496">Mitochondrion</keyword>
<keyword evidence="2" id="KW-0479">Metal-binding</keyword>
<feature type="compositionally biased region" description="Polar residues" evidence="9">
    <location>
        <begin position="271"/>
        <end position="284"/>
    </location>
</feature>